<sequence>MSQPIQEQQPPRRRSPSPASRHYVPIVFTRDDFPNVYRPISHRHDPPTPPALPGAGDYRHVPLSSRMAPGGTTPAPSLDAIKASPMTNSSPTLLSRIRTPPQREQRDRDRNNIHISNNNSNTRLPPRPGFALPAARMEHPLPERPRATWNDTFEYVSEGGTRHVSSSSSSSSPSSLKLARLRLLPTLLRLGLQPLQQP</sequence>
<evidence type="ECO:0000256" key="1">
    <source>
        <dbReference type="SAM" id="MobiDB-lite"/>
    </source>
</evidence>
<organism evidence="2 3">
    <name type="scientific">Amanita muscaria (strain Koide BX008)</name>
    <dbReference type="NCBI Taxonomy" id="946122"/>
    <lineage>
        <taxon>Eukaryota</taxon>
        <taxon>Fungi</taxon>
        <taxon>Dikarya</taxon>
        <taxon>Basidiomycota</taxon>
        <taxon>Agaricomycotina</taxon>
        <taxon>Agaricomycetes</taxon>
        <taxon>Agaricomycetidae</taxon>
        <taxon>Agaricales</taxon>
        <taxon>Pluteineae</taxon>
        <taxon>Amanitaceae</taxon>
        <taxon>Amanita</taxon>
    </lineage>
</organism>
<dbReference type="Proteomes" id="UP000054549">
    <property type="component" value="Unassembled WGS sequence"/>
</dbReference>
<evidence type="ECO:0000313" key="2">
    <source>
        <dbReference type="EMBL" id="KIL65448.1"/>
    </source>
</evidence>
<dbReference type="InParanoid" id="A0A0C2X9H5"/>
<feature type="region of interest" description="Disordered" evidence="1">
    <location>
        <begin position="36"/>
        <end position="131"/>
    </location>
</feature>
<keyword evidence="3" id="KW-1185">Reference proteome</keyword>
<feature type="compositionally biased region" description="Basic and acidic residues" evidence="1">
    <location>
        <begin position="101"/>
        <end position="112"/>
    </location>
</feature>
<dbReference type="AlphaFoldDB" id="A0A0C2X9H5"/>
<evidence type="ECO:0000313" key="3">
    <source>
        <dbReference type="Proteomes" id="UP000054549"/>
    </source>
</evidence>
<gene>
    <name evidence="2" type="ORF">M378DRAFT_10825</name>
</gene>
<dbReference type="EMBL" id="KN818242">
    <property type="protein sequence ID" value="KIL65448.1"/>
    <property type="molecule type" value="Genomic_DNA"/>
</dbReference>
<feature type="region of interest" description="Disordered" evidence="1">
    <location>
        <begin position="1"/>
        <end position="24"/>
    </location>
</feature>
<protein>
    <submittedName>
        <fullName evidence="2">Uncharacterized protein</fullName>
    </submittedName>
</protein>
<dbReference type="HOGENOM" id="CLU_1377781_0_0_1"/>
<accession>A0A0C2X9H5</accession>
<reference evidence="2 3" key="1">
    <citation type="submission" date="2014-04" db="EMBL/GenBank/DDBJ databases">
        <title>Evolutionary Origins and Diversification of the Mycorrhizal Mutualists.</title>
        <authorList>
            <consortium name="DOE Joint Genome Institute"/>
            <consortium name="Mycorrhizal Genomics Consortium"/>
            <person name="Kohler A."/>
            <person name="Kuo A."/>
            <person name="Nagy L.G."/>
            <person name="Floudas D."/>
            <person name="Copeland A."/>
            <person name="Barry K.W."/>
            <person name="Cichocki N."/>
            <person name="Veneault-Fourrey C."/>
            <person name="LaButti K."/>
            <person name="Lindquist E.A."/>
            <person name="Lipzen A."/>
            <person name="Lundell T."/>
            <person name="Morin E."/>
            <person name="Murat C."/>
            <person name="Riley R."/>
            <person name="Ohm R."/>
            <person name="Sun H."/>
            <person name="Tunlid A."/>
            <person name="Henrissat B."/>
            <person name="Grigoriev I.V."/>
            <person name="Hibbett D.S."/>
            <person name="Martin F."/>
        </authorList>
    </citation>
    <scope>NUCLEOTIDE SEQUENCE [LARGE SCALE GENOMIC DNA]</scope>
    <source>
        <strain evidence="2 3">Koide BX008</strain>
    </source>
</reference>
<proteinExistence type="predicted"/>
<name>A0A0C2X9H5_AMAMK</name>